<dbReference type="PROSITE" id="PS50186">
    <property type="entry name" value="DEP"/>
    <property type="match status" value="1"/>
</dbReference>
<dbReference type="RefSeq" id="XP_066932701.1">
    <property type="nucleotide sequence ID" value="XM_067076600.1"/>
</dbReference>
<dbReference type="SMART" id="SM00049">
    <property type="entry name" value="DEP"/>
    <property type="match status" value="1"/>
</dbReference>
<dbReference type="PANTHER" id="PTHR16206:SF4">
    <property type="entry name" value="PROTEIN LET-99"/>
    <property type="match status" value="1"/>
</dbReference>
<evidence type="ECO:0000256" key="1">
    <source>
        <dbReference type="SAM" id="MobiDB-lite"/>
    </source>
</evidence>
<dbReference type="GeneID" id="136820416"/>
<dbReference type="InterPro" id="IPR036388">
    <property type="entry name" value="WH-like_DNA-bd_sf"/>
</dbReference>
<dbReference type="PANTHER" id="PTHR16206">
    <property type="entry name" value="DEP DOMAIN-CONTAINING"/>
    <property type="match status" value="1"/>
</dbReference>
<name>A0A7M6DQ80_9CNID</name>
<evidence type="ECO:0000259" key="2">
    <source>
        <dbReference type="PROSITE" id="PS50186"/>
    </source>
</evidence>
<organism evidence="3 4">
    <name type="scientific">Clytia hemisphaerica</name>
    <dbReference type="NCBI Taxonomy" id="252671"/>
    <lineage>
        <taxon>Eukaryota</taxon>
        <taxon>Metazoa</taxon>
        <taxon>Cnidaria</taxon>
        <taxon>Hydrozoa</taxon>
        <taxon>Hydroidolina</taxon>
        <taxon>Leptothecata</taxon>
        <taxon>Obeliida</taxon>
        <taxon>Clytiidae</taxon>
        <taxon>Clytia</taxon>
    </lineage>
</organism>
<sequence length="751" mass="86442">MEKKNSPFKATKLWNQLISSFIEGMELKRRRYRFKSYENSFSGTDALDWMLKYLQNHPSYGDNITKEQAFMLLQKFMDNKVFESVTGKIDKFQDSNSLYKFNKEKEEETDGQSSTKKITIPSQNSITNLLNNVTKDLEKETQDTNALTKQDNQPKTSALFEPCDEENLEVHSGPGFFTRSSSLRLRKPLTSLTNNALNKADHKGESKSTNKHLKPGKPFTALNTNVSNKATMKSLTTNNNKNLKANKKQGLTMPPIKRSLNEQFSMQVTADRKRKSTPHQDPTIISNGAGKNPKFSKKLFKTAINNNSKQPFSKLGINKIESVDNINEKFFTANSAVTPEKMDTSPVSNLYKSQQIMQHFSPSPMRRKLRKSRSSDLMKLYKSRSQYDLAKSHCSGEQGLYKANSSWDLNNLEGSANGRNFMLSKERLTPEQLQDTWKSVVLLSLRKLMRMEHVGEYIDEYQISGQAIMQNMECNEKSVKDSIPEWLFSAMECLMKWPNYDQRGVVGDLPNYIGFHCDVFHAIKEHYHSSSDDPLIPCHLTSLLEECMEYADTDIEITIQVLQHMILLIDNEQRCHLQALVYFMKKVSDNPFLRISNDLSNKDLMVHSFFRIISRKESHFLINQTEILGIRVVYCLMQFYEEILTAPKGLRVQVDHKIAVIYGNLHQNAQKRIKIDTGRPSSADAVNKRVIKRPVTYCEQISKQEYQQEAVDFSKQEIKKLLQAIVNDRSLSSKEVTRRLGQFKTAYPDIY</sequence>
<protein>
    <recommendedName>
        <fullName evidence="2">DEP domain-containing protein</fullName>
    </recommendedName>
</protein>
<proteinExistence type="predicted"/>
<feature type="domain" description="DEP" evidence="2">
    <location>
        <begin position="21"/>
        <end position="103"/>
    </location>
</feature>
<accession>A0A7M6DQ80</accession>
<dbReference type="Gene3D" id="1.10.10.10">
    <property type="entry name" value="Winged helix-like DNA-binding domain superfamily/Winged helix DNA-binding domain"/>
    <property type="match status" value="1"/>
</dbReference>
<dbReference type="EnsemblMetazoa" id="CLYHEMT021609.1">
    <property type="protein sequence ID" value="CLYHEMP021609.1"/>
    <property type="gene ID" value="CLYHEMG021609"/>
</dbReference>
<dbReference type="GO" id="GO:0035556">
    <property type="term" value="P:intracellular signal transduction"/>
    <property type="evidence" value="ECO:0007669"/>
    <property type="project" value="InterPro"/>
</dbReference>
<dbReference type="Pfam" id="PF00610">
    <property type="entry name" value="DEP"/>
    <property type="match status" value="1"/>
</dbReference>
<feature type="region of interest" description="Disordered" evidence="1">
    <location>
        <begin position="271"/>
        <end position="292"/>
    </location>
</feature>
<dbReference type="InterPro" id="IPR036390">
    <property type="entry name" value="WH_DNA-bd_sf"/>
</dbReference>
<dbReference type="Proteomes" id="UP000594262">
    <property type="component" value="Unplaced"/>
</dbReference>
<keyword evidence="4" id="KW-1185">Reference proteome</keyword>
<dbReference type="SUPFAM" id="SSF48350">
    <property type="entry name" value="GTPase activation domain, GAP"/>
    <property type="match status" value="1"/>
</dbReference>
<dbReference type="InterPro" id="IPR008936">
    <property type="entry name" value="Rho_GTPase_activation_prot"/>
</dbReference>
<dbReference type="AlphaFoldDB" id="A0A7M6DQ80"/>
<feature type="compositionally biased region" description="Basic and acidic residues" evidence="1">
    <location>
        <begin position="199"/>
        <end position="208"/>
    </location>
</feature>
<evidence type="ECO:0000313" key="4">
    <source>
        <dbReference type="Proteomes" id="UP000594262"/>
    </source>
</evidence>
<evidence type="ECO:0000313" key="3">
    <source>
        <dbReference type="EnsemblMetazoa" id="CLYHEMP021609.1"/>
    </source>
</evidence>
<dbReference type="OrthoDB" id="6022527at2759"/>
<dbReference type="InterPro" id="IPR000591">
    <property type="entry name" value="DEP_dom"/>
</dbReference>
<dbReference type="SUPFAM" id="SSF46785">
    <property type="entry name" value="Winged helix' DNA-binding domain"/>
    <property type="match status" value="1"/>
</dbReference>
<feature type="region of interest" description="Disordered" evidence="1">
    <location>
        <begin position="199"/>
        <end position="223"/>
    </location>
</feature>
<reference evidence="3" key="1">
    <citation type="submission" date="2021-01" db="UniProtKB">
        <authorList>
            <consortium name="EnsemblMetazoa"/>
        </authorList>
    </citation>
    <scope>IDENTIFICATION</scope>
</reference>